<sequence length="166" mass="18177">MDGRLVGAFGHNSARGSDRYSDVSISLTFSLPRVSLNLPSWLLNIMAPVAFTELSGVRHKPKLDVLEWSWWCFDSHGTAEGDIKAWTVDGIKAWNVDAKTVVCDLSTITAFPSVVDLKCNPVEAIFVSAAASQGYGNLPNIFFTQYVFFVSDLAKVLTLEGRCNGQ</sequence>
<proteinExistence type="predicted"/>
<dbReference type="Proteomes" id="UP001206925">
    <property type="component" value="Unassembled WGS sequence"/>
</dbReference>
<evidence type="ECO:0000313" key="2">
    <source>
        <dbReference type="Proteomes" id="UP001206925"/>
    </source>
</evidence>
<dbReference type="PANTHER" id="PTHR47198">
    <property type="entry name" value="OS05G0299300 PROTEIN"/>
    <property type="match status" value="1"/>
</dbReference>
<accession>A0AAD5BUG1</accession>
<dbReference type="EMBL" id="JAMZMK010010944">
    <property type="protein sequence ID" value="KAI7729675.1"/>
    <property type="molecule type" value="Genomic_DNA"/>
</dbReference>
<organism evidence="1 2">
    <name type="scientific">Ambrosia artemisiifolia</name>
    <name type="common">Common ragweed</name>
    <dbReference type="NCBI Taxonomy" id="4212"/>
    <lineage>
        <taxon>Eukaryota</taxon>
        <taxon>Viridiplantae</taxon>
        <taxon>Streptophyta</taxon>
        <taxon>Embryophyta</taxon>
        <taxon>Tracheophyta</taxon>
        <taxon>Spermatophyta</taxon>
        <taxon>Magnoliopsida</taxon>
        <taxon>eudicotyledons</taxon>
        <taxon>Gunneridae</taxon>
        <taxon>Pentapetalae</taxon>
        <taxon>asterids</taxon>
        <taxon>campanulids</taxon>
        <taxon>Asterales</taxon>
        <taxon>Asteraceae</taxon>
        <taxon>Asteroideae</taxon>
        <taxon>Heliantheae alliance</taxon>
        <taxon>Heliantheae</taxon>
        <taxon>Ambrosia</taxon>
    </lineage>
</organism>
<keyword evidence="2" id="KW-1185">Reference proteome</keyword>
<reference evidence="1" key="1">
    <citation type="submission" date="2022-06" db="EMBL/GenBank/DDBJ databases">
        <title>Uncovering the hologenomic basis of an extraordinary plant invasion.</title>
        <authorList>
            <person name="Bieker V.C."/>
            <person name="Martin M.D."/>
            <person name="Gilbert T."/>
            <person name="Hodgins K."/>
            <person name="Battlay P."/>
            <person name="Petersen B."/>
            <person name="Wilson J."/>
        </authorList>
    </citation>
    <scope>NUCLEOTIDE SEQUENCE</scope>
    <source>
        <strain evidence="1">AA19_3_7</strain>
        <tissue evidence="1">Leaf</tissue>
    </source>
</reference>
<gene>
    <name evidence="1" type="ORF">M8C21_002440</name>
</gene>
<dbReference type="PANTHER" id="PTHR47198:SF1">
    <property type="entry name" value="WD REPEAT-CONTAINING PROTEIN 91-LIKE ISOFORM X1"/>
    <property type="match status" value="1"/>
</dbReference>
<protein>
    <submittedName>
        <fullName evidence="1">Uncharacterized protein</fullName>
    </submittedName>
</protein>
<dbReference type="AlphaFoldDB" id="A0AAD5BUG1"/>
<name>A0AAD5BUG1_AMBAR</name>
<feature type="non-terminal residue" evidence="1">
    <location>
        <position position="166"/>
    </location>
</feature>
<comment type="caution">
    <text evidence="1">The sequence shown here is derived from an EMBL/GenBank/DDBJ whole genome shotgun (WGS) entry which is preliminary data.</text>
</comment>
<evidence type="ECO:0000313" key="1">
    <source>
        <dbReference type="EMBL" id="KAI7729675.1"/>
    </source>
</evidence>